<dbReference type="RefSeq" id="WP_343058558.1">
    <property type="nucleotide sequence ID" value="NZ_JACIGK010000009.1"/>
</dbReference>
<protein>
    <recommendedName>
        <fullName evidence="3">Peptidase C39-like protein</fullName>
    </recommendedName>
</protein>
<accession>A0A7W6W9A6</accession>
<reference evidence="1 2" key="1">
    <citation type="submission" date="2020-08" db="EMBL/GenBank/DDBJ databases">
        <title>Genome sequencing of Purple Non-Sulfur Bacteria from various extreme environments.</title>
        <authorList>
            <person name="Mayer M."/>
        </authorList>
    </citation>
    <scope>NUCLEOTIDE SEQUENCE [LARGE SCALE GENOMIC DNA]</scope>
    <source>
        <strain evidence="1 2">JA131</strain>
    </source>
</reference>
<comment type="caution">
    <text evidence="1">The sequence shown here is derived from an EMBL/GenBank/DDBJ whole genome shotgun (WGS) entry which is preliminary data.</text>
</comment>
<sequence>MPPVNGCFLDRLMLIAADHGQPPVDALGRAVLADAHGVRGDGFAVTTVLAVAADLGLAADHRRLDWSRLPTLSRHLPALLIFRDGATAILDGLEPGTTEDADAGPAQVLLRDEGQGDAPLALGRDDLALFWAGDVIVPAALNPRLVDDR</sequence>
<evidence type="ECO:0000313" key="1">
    <source>
        <dbReference type="EMBL" id="MBB4265910.1"/>
    </source>
</evidence>
<dbReference type="EMBL" id="JACIGK010000009">
    <property type="protein sequence ID" value="MBB4265910.1"/>
    <property type="molecule type" value="Genomic_DNA"/>
</dbReference>
<organism evidence="1 2">
    <name type="scientific">Roseospira visakhapatnamensis</name>
    <dbReference type="NCBI Taxonomy" id="390880"/>
    <lineage>
        <taxon>Bacteria</taxon>
        <taxon>Pseudomonadati</taxon>
        <taxon>Pseudomonadota</taxon>
        <taxon>Alphaproteobacteria</taxon>
        <taxon>Rhodospirillales</taxon>
        <taxon>Rhodospirillaceae</taxon>
        <taxon>Roseospira</taxon>
    </lineage>
</organism>
<dbReference type="Proteomes" id="UP000554286">
    <property type="component" value="Unassembled WGS sequence"/>
</dbReference>
<gene>
    <name evidence="1" type="ORF">GGD89_001535</name>
</gene>
<evidence type="ECO:0000313" key="2">
    <source>
        <dbReference type="Proteomes" id="UP000554286"/>
    </source>
</evidence>
<dbReference type="Gene3D" id="3.90.70.10">
    <property type="entry name" value="Cysteine proteinases"/>
    <property type="match status" value="1"/>
</dbReference>
<proteinExistence type="predicted"/>
<name>A0A7W6W9A6_9PROT</name>
<evidence type="ECO:0008006" key="3">
    <source>
        <dbReference type="Google" id="ProtNLM"/>
    </source>
</evidence>
<dbReference type="AlphaFoldDB" id="A0A7W6W9A6"/>
<keyword evidence="2" id="KW-1185">Reference proteome</keyword>